<keyword evidence="3" id="KW-1185">Reference proteome</keyword>
<comment type="caution">
    <text evidence="2">The sequence shown here is derived from an EMBL/GenBank/DDBJ whole genome shotgun (WGS) entry which is preliminary data.</text>
</comment>
<feature type="transmembrane region" description="Helical" evidence="1">
    <location>
        <begin position="66"/>
        <end position="82"/>
    </location>
</feature>
<keyword evidence="1" id="KW-0812">Transmembrane</keyword>
<accession>A0A838CUY6</accession>
<dbReference type="Proteomes" id="UP000571017">
    <property type="component" value="Unassembled WGS sequence"/>
</dbReference>
<dbReference type="EMBL" id="JACEFG010000002">
    <property type="protein sequence ID" value="MBA2175426.1"/>
    <property type="molecule type" value="Genomic_DNA"/>
</dbReference>
<dbReference type="AlphaFoldDB" id="A0A838CUY6"/>
<dbReference type="RefSeq" id="WP_181472438.1">
    <property type="nucleotide sequence ID" value="NZ_JACEFG010000002.1"/>
</dbReference>
<proteinExistence type="predicted"/>
<sequence>MCKEDEAKKARNNGRILLVLLTAITFIISTIEMFFFEIFSGKAEYIYWYLGSLVFSVYLVLNKFYILFSLFVIGMGTVLLFGS</sequence>
<gene>
    <name evidence="2" type="ORF">H0266_11020</name>
</gene>
<keyword evidence="1" id="KW-0472">Membrane</keyword>
<evidence type="ECO:0000313" key="3">
    <source>
        <dbReference type="Proteomes" id="UP000571017"/>
    </source>
</evidence>
<evidence type="ECO:0000313" key="2">
    <source>
        <dbReference type="EMBL" id="MBA2175426.1"/>
    </source>
</evidence>
<feature type="transmembrane region" description="Helical" evidence="1">
    <location>
        <begin position="16"/>
        <end position="39"/>
    </location>
</feature>
<reference evidence="2 3" key="1">
    <citation type="journal article" date="2004" name="Extremophiles">
        <title>Halobacillus locisalis sp. nov., a halophilic bacterium isolated from a marine solar saltern of the Yellow Sea in Korea.</title>
        <authorList>
            <person name="Yoon J.H."/>
            <person name="Kang K.H."/>
            <person name="Oh T.K."/>
            <person name="Park Y.H."/>
        </authorList>
    </citation>
    <scope>NUCLEOTIDE SEQUENCE [LARGE SCALE GENOMIC DNA]</scope>
    <source>
        <strain evidence="2 3">KCTC 3788</strain>
    </source>
</reference>
<protein>
    <submittedName>
        <fullName evidence="2">Uncharacterized protein</fullName>
    </submittedName>
</protein>
<evidence type="ECO:0000256" key="1">
    <source>
        <dbReference type="SAM" id="Phobius"/>
    </source>
</evidence>
<feature type="transmembrane region" description="Helical" evidence="1">
    <location>
        <begin position="45"/>
        <end position="61"/>
    </location>
</feature>
<name>A0A838CUY6_9BACI</name>
<keyword evidence="1" id="KW-1133">Transmembrane helix</keyword>
<organism evidence="2 3">
    <name type="scientific">Halobacillus locisalis</name>
    <dbReference type="NCBI Taxonomy" id="220753"/>
    <lineage>
        <taxon>Bacteria</taxon>
        <taxon>Bacillati</taxon>
        <taxon>Bacillota</taxon>
        <taxon>Bacilli</taxon>
        <taxon>Bacillales</taxon>
        <taxon>Bacillaceae</taxon>
        <taxon>Halobacillus</taxon>
    </lineage>
</organism>